<keyword evidence="3" id="KW-1185">Reference proteome</keyword>
<reference evidence="3" key="1">
    <citation type="journal article" date="2019" name="Int. J. Syst. Evol. Microbiol.">
        <title>The Global Catalogue of Microorganisms (GCM) 10K type strain sequencing project: providing services to taxonomists for standard genome sequencing and annotation.</title>
        <authorList>
            <consortium name="The Broad Institute Genomics Platform"/>
            <consortium name="The Broad Institute Genome Sequencing Center for Infectious Disease"/>
            <person name="Wu L."/>
            <person name="Ma J."/>
        </authorList>
    </citation>
    <scope>NUCLEOTIDE SEQUENCE [LARGE SCALE GENOMIC DNA]</scope>
    <source>
        <strain evidence="3">KCTC 13528</strain>
    </source>
</reference>
<sequence>MFTDLGNLDEETRSAVQWASDYVIVMGYDELFKPWATATRAQSSKVLSINNYLIR</sequence>
<evidence type="ECO:0000313" key="3">
    <source>
        <dbReference type="Proteomes" id="UP001597561"/>
    </source>
</evidence>
<accession>A0ABW5ZDB9</accession>
<feature type="domain" description="SLH" evidence="1">
    <location>
        <begin position="2"/>
        <end position="42"/>
    </location>
</feature>
<evidence type="ECO:0000313" key="2">
    <source>
        <dbReference type="EMBL" id="MFD2910336.1"/>
    </source>
</evidence>
<dbReference type="EMBL" id="JBHUPG010000001">
    <property type="protein sequence ID" value="MFD2910336.1"/>
    <property type="molecule type" value="Genomic_DNA"/>
</dbReference>
<evidence type="ECO:0000259" key="1">
    <source>
        <dbReference type="Pfam" id="PF00395"/>
    </source>
</evidence>
<name>A0ABW5ZDB9_9BACL</name>
<dbReference type="InterPro" id="IPR001119">
    <property type="entry name" value="SLH_dom"/>
</dbReference>
<gene>
    <name evidence="2" type="ORF">ACFS5P_00450</name>
</gene>
<comment type="caution">
    <text evidence="2">The sequence shown here is derived from an EMBL/GenBank/DDBJ whole genome shotgun (WGS) entry which is preliminary data.</text>
</comment>
<dbReference type="Proteomes" id="UP001597561">
    <property type="component" value="Unassembled WGS sequence"/>
</dbReference>
<dbReference type="Pfam" id="PF00395">
    <property type="entry name" value="SLH"/>
    <property type="match status" value="1"/>
</dbReference>
<organism evidence="2 3">
    <name type="scientific">Jeotgalibacillus terrae</name>
    <dbReference type="NCBI Taxonomy" id="587735"/>
    <lineage>
        <taxon>Bacteria</taxon>
        <taxon>Bacillati</taxon>
        <taxon>Bacillota</taxon>
        <taxon>Bacilli</taxon>
        <taxon>Bacillales</taxon>
        <taxon>Caryophanaceae</taxon>
        <taxon>Jeotgalibacillus</taxon>
    </lineage>
</organism>
<proteinExistence type="predicted"/>
<protein>
    <submittedName>
        <fullName evidence="2">S-layer homology domain-containing protein</fullName>
    </submittedName>
</protein>
<dbReference type="RefSeq" id="WP_204728109.1">
    <property type="nucleotide sequence ID" value="NZ_JAFBDK010000002.1"/>
</dbReference>